<keyword evidence="1" id="KW-1185">Reference proteome</keyword>
<evidence type="ECO:0000313" key="2">
    <source>
        <dbReference type="WBParaSite" id="scaffold35720_cov428.g22648"/>
    </source>
</evidence>
<dbReference type="Proteomes" id="UP000887561">
    <property type="component" value="Unplaced"/>
</dbReference>
<name>A0A915MD12_MELJA</name>
<reference evidence="2" key="1">
    <citation type="submission" date="2022-11" db="UniProtKB">
        <authorList>
            <consortium name="WormBaseParasite"/>
        </authorList>
    </citation>
    <scope>IDENTIFICATION</scope>
</reference>
<dbReference type="AlphaFoldDB" id="A0A915MD12"/>
<organism evidence="1 2">
    <name type="scientific">Meloidogyne javanica</name>
    <name type="common">Root-knot nematode worm</name>
    <dbReference type="NCBI Taxonomy" id="6303"/>
    <lineage>
        <taxon>Eukaryota</taxon>
        <taxon>Metazoa</taxon>
        <taxon>Ecdysozoa</taxon>
        <taxon>Nematoda</taxon>
        <taxon>Chromadorea</taxon>
        <taxon>Rhabditida</taxon>
        <taxon>Tylenchina</taxon>
        <taxon>Tylenchomorpha</taxon>
        <taxon>Tylenchoidea</taxon>
        <taxon>Meloidogynidae</taxon>
        <taxon>Meloidogyninae</taxon>
        <taxon>Meloidogyne</taxon>
        <taxon>Meloidogyne incognita group</taxon>
    </lineage>
</organism>
<accession>A0A915MD12</accession>
<sequence length="104" mass="12104">MRYKQVPDEAIKPNAKNFNFALFDKQHGEFNEQIEEKLSNKLPISLYLSDHCMRSTLVICLTTMGMPDFSTFLNYSGIINLKRGFFWGLSRKDIMTNDYDLALL</sequence>
<protein>
    <submittedName>
        <fullName evidence="2">Uncharacterized protein</fullName>
    </submittedName>
</protein>
<proteinExistence type="predicted"/>
<dbReference type="WBParaSite" id="scaffold35720_cov428.g22648">
    <property type="protein sequence ID" value="scaffold35720_cov428.g22648"/>
    <property type="gene ID" value="scaffold35720_cov428.g22648"/>
</dbReference>
<evidence type="ECO:0000313" key="1">
    <source>
        <dbReference type="Proteomes" id="UP000887561"/>
    </source>
</evidence>